<dbReference type="GO" id="GO:0008270">
    <property type="term" value="F:zinc ion binding"/>
    <property type="evidence" value="ECO:0007669"/>
    <property type="project" value="UniProtKB-KW"/>
</dbReference>
<dbReference type="InterPro" id="IPR001607">
    <property type="entry name" value="Znf_UBP"/>
</dbReference>
<keyword evidence="6" id="KW-0378">Hydrolase</keyword>
<evidence type="ECO:0000256" key="2">
    <source>
        <dbReference type="ARBA" id="ARBA00012759"/>
    </source>
</evidence>
<organism evidence="9 10">
    <name type="scientific">Amphiprion percula</name>
    <name type="common">Orange clownfish</name>
    <name type="synonym">Lutjanus percula</name>
    <dbReference type="NCBI Taxonomy" id="161767"/>
    <lineage>
        <taxon>Eukaryota</taxon>
        <taxon>Metazoa</taxon>
        <taxon>Chordata</taxon>
        <taxon>Craniata</taxon>
        <taxon>Vertebrata</taxon>
        <taxon>Euteleostomi</taxon>
        <taxon>Actinopterygii</taxon>
        <taxon>Neopterygii</taxon>
        <taxon>Teleostei</taxon>
        <taxon>Neoteleostei</taxon>
        <taxon>Acanthomorphata</taxon>
        <taxon>Ovalentaria</taxon>
        <taxon>Pomacentridae</taxon>
        <taxon>Amphiprion</taxon>
    </lineage>
</organism>
<dbReference type="Proteomes" id="UP000265080">
    <property type="component" value="Chromosome 4"/>
</dbReference>
<feature type="domain" description="USP" evidence="8">
    <location>
        <begin position="75"/>
        <end position="449"/>
    </location>
</feature>
<keyword evidence="3" id="KW-0479">Metal-binding</keyword>
<evidence type="ECO:0000313" key="9">
    <source>
        <dbReference type="Ensembl" id="ENSAPEP00000027958.1"/>
    </source>
</evidence>
<evidence type="ECO:0000256" key="3">
    <source>
        <dbReference type="ARBA" id="ARBA00022723"/>
    </source>
</evidence>
<reference evidence="9" key="2">
    <citation type="submission" date="2025-08" db="UniProtKB">
        <authorList>
            <consortium name="Ensembl"/>
        </authorList>
    </citation>
    <scope>IDENTIFICATION</scope>
</reference>
<dbReference type="PANTHER" id="PTHR21646:SF19">
    <property type="entry name" value="UBIQUITIN CARBOXYL-TERMINAL HYDROLASE 3"/>
    <property type="match status" value="1"/>
</dbReference>
<evidence type="ECO:0000256" key="5">
    <source>
        <dbReference type="ARBA" id="ARBA00022786"/>
    </source>
</evidence>
<dbReference type="PROSITE" id="PS50235">
    <property type="entry name" value="USP_3"/>
    <property type="match status" value="1"/>
</dbReference>
<comment type="catalytic activity">
    <reaction evidence="1">
        <text>Thiol-dependent hydrolysis of ester, thioester, amide, peptide and isopeptide bonds formed by the C-terminal Gly of ubiquitin (a 76-residue protein attached to proteins as an intracellular targeting signal).</text>
        <dbReference type="EC" id="3.4.19.12"/>
    </reaction>
</comment>
<name>A0A3P8TY75_AMPPE</name>
<dbReference type="EC" id="3.4.19.12" evidence="2"/>
<keyword evidence="5" id="KW-0833">Ubl conjugation pathway</keyword>
<evidence type="ECO:0000256" key="7">
    <source>
        <dbReference type="ARBA" id="ARBA00022833"/>
    </source>
</evidence>
<dbReference type="Pfam" id="PF00443">
    <property type="entry name" value="UCH"/>
    <property type="match status" value="1"/>
</dbReference>
<dbReference type="InterPro" id="IPR001394">
    <property type="entry name" value="Peptidase_C19_UCH"/>
</dbReference>
<dbReference type="Ensembl" id="ENSAPET00000028698.1">
    <property type="protein sequence ID" value="ENSAPEP00000027958.1"/>
    <property type="gene ID" value="ENSAPEG00000019815.1"/>
</dbReference>
<dbReference type="AlphaFoldDB" id="A0A3P8TY75"/>
<keyword evidence="4" id="KW-0863">Zinc-finger</keyword>
<evidence type="ECO:0000256" key="6">
    <source>
        <dbReference type="ARBA" id="ARBA00022801"/>
    </source>
</evidence>
<dbReference type="PROSITE" id="PS00973">
    <property type="entry name" value="USP_2"/>
    <property type="match status" value="1"/>
</dbReference>
<dbReference type="Gene3D" id="3.90.70.10">
    <property type="entry name" value="Cysteine proteinases"/>
    <property type="match status" value="1"/>
</dbReference>
<protein>
    <recommendedName>
        <fullName evidence="2">ubiquitinyl hydrolase 1</fullName>
        <ecNumber evidence="2">3.4.19.12</ecNumber>
    </recommendedName>
</protein>
<reference evidence="9" key="3">
    <citation type="submission" date="2025-09" db="UniProtKB">
        <authorList>
            <consortium name="Ensembl"/>
        </authorList>
    </citation>
    <scope>IDENTIFICATION</scope>
</reference>
<evidence type="ECO:0000256" key="4">
    <source>
        <dbReference type="ARBA" id="ARBA00022771"/>
    </source>
</evidence>
<dbReference type="InterPro" id="IPR013083">
    <property type="entry name" value="Znf_RING/FYVE/PHD"/>
</dbReference>
<dbReference type="GO" id="GO:0004843">
    <property type="term" value="F:cysteine-type deubiquitinase activity"/>
    <property type="evidence" value="ECO:0007669"/>
    <property type="project" value="UniProtKB-EC"/>
</dbReference>
<dbReference type="Gene3D" id="3.30.40.10">
    <property type="entry name" value="Zinc/RING finger domain, C3HC4 (zinc finger)"/>
    <property type="match status" value="1"/>
</dbReference>
<keyword evidence="10" id="KW-1185">Reference proteome</keyword>
<dbReference type="SUPFAM" id="SSF57850">
    <property type="entry name" value="RING/U-box"/>
    <property type="match status" value="1"/>
</dbReference>
<dbReference type="InterPro" id="IPR050185">
    <property type="entry name" value="Ub_carboxyl-term_hydrolase"/>
</dbReference>
<dbReference type="FunFam" id="3.90.70.10:FF:000019">
    <property type="entry name" value="Ubiquitinyl hydrolase 1"/>
    <property type="match status" value="1"/>
</dbReference>
<dbReference type="InterPro" id="IPR038765">
    <property type="entry name" value="Papain-like_cys_pep_sf"/>
</dbReference>
<evidence type="ECO:0000256" key="1">
    <source>
        <dbReference type="ARBA" id="ARBA00000707"/>
    </source>
</evidence>
<dbReference type="InterPro" id="IPR018200">
    <property type="entry name" value="USP_CS"/>
</dbReference>
<dbReference type="GeneTree" id="ENSGT00940000157850"/>
<evidence type="ECO:0000313" key="10">
    <source>
        <dbReference type="Proteomes" id="UP000265080"/>
    </source>
</evidence>
<accession>A0A3P8TY75</accession>
<reference evidence="9 10" key="1">
    <citation type="submission" date="2018-03" db="EMBL/GenBank/DDBJ databases">
        <title>Finding Nemo's genes: A chromosome-scale reference assembly of the genome of the orange clownfish Amphiprion percula.</title>
        <authorList>
            <person name="Lehmann R."/>
        </authorList>
    </citation>
    <scope>NUCLEOTIDE SEQUENCE</scope>
</reference>
<proteinExistence type="predicted"/>
<sequence>MECPHLISNVSCASDSSRFPNGTPSSWCCNVCRSNKSPWICLTCLMVHCGRYRCDDFVVNDTKLGQVQKVREHLQSLENTASYDFFFFFLQFLAVINGMRHVLTNCGGFLFCFDSNIEQFSCYFKELPAVALRSGKTAGRRMYHTRSQGDNSVSLVEEFRKTLCSLWQGSQTAFSPDSLFYAIWKIMPSFRGYQQQDAHEFMRYLLDHLHRELQYSRNGASHPVSPQDGVRLSTTEGKCCINGTASVVTSIFGGILQNEVNCLICGTESRKFDPFLDLSLDIPSQFRQKRSKDQEPGPTCTLRDCLRSFTDLEELDETELYYCHKCKKRQKSTKKFWIQKLPKVLCLHLKRFHWTAFLRNKVDTYVEFPLKGLDMRGYLLEPENSFPGSCLYDLAAVVVHHGSGVGSGHYTAYGSHEGRWYHFNDSTVTLTNEDTVRKAKAYILFYVERTGQVASDKIATIKPAVDTAAVDSVSSETVSQGKVAADTAATDMVLMDVAATHMNILDEKAQDNCTLEDVSKDMAAVDEADAVSEKAATDMNTSEKDVAEEACQAVQTVAQ</sequence>
<dbReference type="InterPro" id="IPR028889">
    <property type="entry name" value="USP"/>
</dbReference>
<dbReference type="SUPFAM" id="SSF54001">
    <property type="entry name" value="Cysteine proteinases"/>
    <property type="match status" value="1"/>
</dbReference>
<dbReference type="PANTHER" id="PTHR21646">
    <property type="entry name" value="UBIQUITIN CARBOXYL-TERMINAL HYDROLASE"/>
    <property type="match status" value="1"/>
</dbReference>
<dbReference type="Pfam" id="PF02148">
    <property type="entry name" value="zf-UBP"/>
    <property type="match status" value="1"/>
</dbReference>
<evidence type="ECO:0000259" key="8">
    <source>
        <dbReference type="PROSITE" id="PS50235"/>
    </source>
</evidence>
<keyword evidence="7" id="KW-0862">Zinc</keyword>
<dbReference type="GO" id="GO:0016579">
    <property type="term" value="P:protein deubiquitination"/>
    <property type="evidence" value="ECO:0007669"/>
    <property type="project" value="InterPro"/>
</dbReference>